<dbReference type="EMBL" id="VCEI01000021">
    <property type="protein sequence ID" value="TLU94688.1"/>
    <property type="molecule type" value="Genomic_DNA"/>
</dbReference>
<proteinExistence type="predicted"/>
<dbReference type="RefSeq" id="WP_138281314.1">
    <property type="nucleotide sequence ID" value="NZ_BMGE01000002.1"/>
</dbReference>
<dbReference type="AlphaFoldDB" id="A0A5R9KF57"/>
<dbReference type="OrthoDB" id="965444at2"/>
<keyword evidence="3" id="KW-1185">Reference proteome</keyword>
<reference evidence="2 3" key="1">
    <citation type="submission" date="2019-05" db="EMBL/GenBank/DDBJ databases">
        <authorList>
            <person name="Qu J.-H."/>
        </authorList>
    </citation>
    <scope>NUCLEOTIDE SEQUENCE [LARGE SCALE GENOMIC DNA]</scope>
    <source>
        <strain evidence="2 3">Z12</strain>
    </source>
</reference>
<dbReference type="Proteomes" id="UP000309788">
    <property type="component" value="Unassembled WGS sequence"/>
</dbReference>
<feature type="region of interest" description="Disordered" evidence="1">
    <location>
        <begin position="1"/>
        <end position="23"/>
    </location>
</feature>
<evidence type="ECO:0000313" key="2">
    <source>
        <dbReference type="EMBL" id="TLU94688.1"/>
    </source>
</evidence>
<comment type="caution">
    <text evidence="2">The sequence shown here is derived from an EMBL/GenBank/DDBJ whole genome shotgun (WGS) entry which is preliminary data.</text>
</comment>
<accession>A0A5R9KF57</accession>
<organism evidence="2 3">
    <name type="scientific">Dyadobacter sediminis</name>
    <dbReference type="NCBI Taxonomy" id="1493691"/>
    <lineage>
        <taxon>Bacteria</taxon>
        <taxon>Pseudomonadati</taxon>
        <taxon>Bacteroidota</taxon>
        <taxon>Cytophagia</taxon>
        <taxon>Cytophagales</taxon>
        <taxon>Spirosomataceae</taxon>
        <taxon>Dyadobacter</taxon>
    </lineage>
</organism>
<gene>
    <name evidence="2" type="ORF">FEM55_10710</name>
</gene>
<evidence type="ECO:0000256" key="1">
    <source>
        <dbReference type="SAM" id="MobiDB-lite"/>
    </source>
</evidence>
<sequence>MENTHSPLEDYKNFGLTPESGRNDELLSDMLRKKETVKNLNKLAENLNAKWSTSKATPKKPDLSFAAFEKKLKEARNQ</sequence>
<evidence type="ECO:0000313" key="3">
    <source>
        <dbReference type="Proteomes" id="UP000309788"/>
    </source>
</evidence>
<protein>
    <submittedName>
        <fullName evidence="2">Uncharacterized protein</fullName>
    </submittedName>
</protein>
<name>A0A5R9KF57_9BACT</name>